<dbReference type="NCBIfam" id="TIGR02867">
    <property type="entry name" value="spore_II_P"/>
    <property type="match status" value="1"/>
</dbReference>
<reference evidence="1 2" key="1">
    <citation type="submission" date="2019-01" db="EMBL/GenBank/DDBJ databases">
        <title>Draft genome sequence of Bacillus sp. DPC6431.</title>
        <authorList>
            <person name="Arbulu S."/>
            <person name="Murphy K."/>
            <person name="O'Sullivan O."/>
            <person name="Rea M.C."/>
            <person name="Hill C."/>
            <person name="Ross R.P."/>
        </authorList>
    </citation>
    <scope>NUCLEOTIDE SEQUENCE [LARGE SCALE GENOMIC DNA]</scope>
    <source>
        <strain evidence="1 2">DPC6431</strain>
    </source>
</reference>
<proteinExistence type="predicted"/>
<evidence type="ECO:0000313" key="1">
    <source>
        <dbReference type="EMBL" id="TFF44255.1"/>
    </source>
</evidence>
<dbReference type="GeneID" id="92800195"/>
<gene>
    <name evidence="1" type="ORF">EQ803_24835</name>
</gene>
<protein>
    <submittedName>
        <fullName evidence="1">Stage II sporulation protein P</fullName>
    </submittedName>
</protein>
<dbReference type="InterPro" id="IPR010897">
    <property type="entry name" value="Spore_II_P"/>
</dbReference>
<accession>A0A4Y8T046</accession>
<sequence length="374" mass="42392">MALNYTYKKKISIKKGILTFIFCIQLLFLLSAISVSLLSHLKASFLQNWSQTQSLTSFLYALETENHYFTQEFKKQTNSLNLSSTIFSLVTNIKLNDIPTLIKNELPGFSTYYSEIAVAGEGTNESNIPKEPNVSLEELTKQRNANLDATQKKQSENSTNNIQQKSIFIYHSHSRESFLPLLPGTTDPNAASSDKVNVSLLGDRLKIKLEEKGIGAINNKKDIVDMLLKRGLSYPSSYNVSREVVQETLAQNRDIQYLVDIHRDSSRKPLTTKMINGKSYGRLYFVVGKENKHFQQSLQFAKAINSYLDKNYYGISRGIFVKDRREGNGVYNQDLSPHAMLVEIGGVDNNLDELNRTVDILAEAINDYYQKAKK</sequence>
<dbReference type="Pfam" id="PF07454">
    <property type="entry name" value="SpoIIP"/>
    <property type="match status" value="1"/>
</dbReference>
<dbReference type="Gene3D" id="3.40.630.40">
    <property type="entry name" value="Zn-dependent exopeptidases"/>
    <property type="match status" value="1"/>
</dbReference>
<comment type="caution">
    <text evidence="1">The sequence shown here is derived from an EMBL/GenBank/DDBJ whole genome shotgun (WGS) entry which is preliminary data.</text>
</comment>
<dbReference type="RefSeq" id="WP_001207347.1">
    <property type="nucleotide sequence ID" value="NZ_CP176861.1"/>
</dbReference>
<dbReference type="OMA" id="DFNYNVV"/>
<dbReference type="Proteomes" id="UP000297630">
    <property type="component" value="Unassembled WGS sequence"/>
</dbReference>
<organism evidence="1 2">
    <name type="scientific">Bacillus thuringiensis</name>
    <dbReference type="NCBI Taxonomy" id="1428"/>
    <lineage>
        <taxon>Bacteria</taxon>
        <taxon>Bacillati</taxon>
        <taxon>Bacillota</taxon>
        <taxon>Bacilli</taxon>
        <taxon>Bacillales</taxon>
        <taxon>Bacillaceae</taxon>
        <taxon>Bacillus</taxon>
        <taxon>Bacillus cereus group</taxon>
    </lineage>
</organism>
<evidence type="ECO:0000313" key="2">
    <source>
        <dbReference type="Proteomes" id="UP000297630"/>
    </source>
</evidence>
<name>A0A4Y8T046_BACTU</name>
<dbReference type="EMBL" id="SCLP01000015">
    <property type="protein sequence ID" value="TFF44255.1"/>
    <property type="molecule type" value="Genomic_DNA"/>
</dbReference>
<dbReference type="SUPFAM" id="SSF53187">
    <property type="entry name" value="Zn-dependent exopeptidases"/>
    <property type="match status" value="1"/>
</dbReference>
<dbReference type="AlphaFoldDB" id="A0A4Y8T046"/>